<proteinExistence type="predicted"/>
<sequence>MEKPFHRLSELFSQLGLPADLASISGFIERHSPLAAGTRLEDAGFWTAAQAQLLRDLIAQDADWAEVADQLNSALHRR</sequence>
<reference evidence="1 2" key="1">
    <citation type="journal article" date="2007" name="Int. J. Syst. Evol. Microbiol.">
        <title>Description of Pelomonas aquatica sp. nov. and Pelomonas puraquae sp. nov., isolated from industrial and haemodialysis water.</title>
        <authorList>
            <person name="Gomila M."/>
            <person name="Bowien B."/>
            <person name="Falsen E."/>
            <person name="Moore E.R."/>
            <person name="Lalucat J."/>
        </authorList>
    </citation>
    <scope>NUCLEOTIDE SEQUENCE [LARGE SCALE GENOMIC DNA]</scope>
    <source>
        <strain evidence="1 2">CCUG 52769</strain>
    </source>
</reference>
<dbReference type="Proteomes" id="UP000197446">
    <property type="component" value="Unassembled WGS sequence"/>
</dbReference>
<dbReference type="Pfam" id="PF10982">
    <property type="entry name" value="DUF2789"/>
    <property type="match status" value="1"/>
</dbReference>
<comment type="caution">
    <text evidence="1">The sequence shown here is derived from an EMBL/GenBank/DDBJ whole genome shotgun (WGS) entry which is preliminary data.</text>
</comment>
<dbReference type="AlphaFoldDB" id="A0A254N7S4"/>
<organism evidence="1 2">
    <name type="scientific">Roseateles puraquae</name>
    <dbReference type="NCBI Taxonomy" id="431059"/>
    <lineage>
        <taxon>Bacteria</taxon>
        <taxon>Pseudomonadati</taxon>
        <taxon>Pseudomonadota</taxon>
        <taxon>Betaproteobacteria</taxon>
        <taxon>Burkholderiales</taxon>
        <taxon>Sphaerotilaceae</taxon>
        <taxon>Roseateles</taxon>
    </lineage>
</organism>
<dbReference type="OrthoDB" id="5828847at2"/>
<protein>
    <recommendedName>
        <fullName evidence="3">DUF2789 domain-containing protein</fullName>
    </recommendedName>
</protein>
<gene>
    <name evidence="1" type="ORF">CDO81_25755</name>
</gene>
<accession>A0A254N7S4</accession>
<name>A0A254N7S4_9BURK</name>
<dbReference type="Gene3D" id="1.10.10.1130">
    <property type="entry name" value="Uncharacterised protein PF10982, DUF2789"/>
    <property type="match status" value="1"/>
</dbReference>
<evidence type="ECO:0008006" key="3">
    <source>
        <dbReference type="Google" id="ProtNLM"/>
    </source>
</evidence>
<dbReference type="InterPro" id="IPR038086">
    <property type="entry name" value="DUF2789_sf"/>
</dbReference>
<dbReference type="InterPro" id="IPR021250">
    <property type="entry name" value="DUF2789"/>
</dbReference>
<keyword evidence="2" id="KW-1185">Reference proteome</keyword>
<dbReference type="EMBL" id="NISI01000019">
    <property type="protein sequence ID" value="OWQ99906.1"/>
    <property type="molecule type" value="Genomic_DNA"/>
</dbReference>
<evidence type="ECO:0000313" key="2">
    <source>
        <dbReference type="Proteomes" id="UP000197446"/>
    </source>
</evidence>
<evidence type="ECO:0000313" key="1">
    <source>
        <dbReference type="EMBL" id="OWQ99906.1"/>
    </source>
</evidence>
<dbReference type="RefSeq" id="WP_088486133.1">
    <property type="nucleotide sequence ID" value="NZ_NISI01000019.1"/>
</dbReference>